<evidence type="ECO:0000313" key="2">
    <source>
        <dbReference type="EMBL" id="VDM08292.1"/>
    </source>
</evidence>
<feature type="compositionally biased region" description="Polar residues" evidence="1">
    <location>
        <begin position="218"/>
        <end position="228"/>
    </location>
</feature>
<dbReference type="InParanoid" id="A0A3P7FCH7"/>
<protein>
    <submittedName>
        <fullName evidence="2">Uncharacterized protein</fullName>
    </submittedName>
</protein>
<dbReference type="Proteomes" id="UP000270924">
    <property type="component" value="Unassembled WGS sequence"/>
</dbReference>
<dbReference type="EMBL" id="UYWW01000372">
    <property type="protein sequence ID" value="VDM08292.1"/>
    <property type="molecule type" value="Genomic_DNA"/>
</dbReference>
<dbReference type="OMA" id="TNHTANA"/>
<organism evidence="2 3">
    <name type="scientific">Wuchereria bancrofti</name>
    <dbReference type="NCBI Taxonomy" id="6293"/>
    <lineage>
        <taxon>Eukaryota</taxon>
        <taxon>Metazoa</taxon>
        <taxon>Ecdysozoa</taxon>
        <taxon>Nematoda</taxon>
        <taxon>Chromadorea</taxon>
        <taxon>Rhabditida</taxon>
        <taxon>Spirurina</taxon>
        <taxon>Spiruromorpha</taxon>
        <taxon>Filarioidea</taxon>
        <taxon>Onchocercidae</taxon>
        <taxon>Wuchereria</taxon>
    </lineage>
</organism>
<dbReference type="OrthoDB" id="5864453at2759"/>
<reference evidence="2 3" key="1">
    <citation type="submission" date="2018-11" db="EMBL/GenBank/DDBJ databases">
        <authorList>
            <consortium name="Pathogen Informatics"/>
        </authorList>
    </citation>
    <scope>NUCLEOTIDE SEQUENCE [LARGE SCALE GENOMIC DNA]</scope>
</reference>
<evidence type="ECO:0000313" key="3">
    <source>
        <dbReference type="Proteomes" id="UP000270924"/>
    </source>
</evidence>
<feature type="region of interest" description="Disordered" evidence="1">
    <location>
        <begin position="187"/>
        <end position="228"/>
    </location>
</feature>
<dbReference type="AlphaFoldDB" id="A0A3P7FCH7"/>
<accession>A0A3P7FCH7</accession>
<proteinExistence type="predicted"/>
<feature type="compositionally biased region" description="Polar residues" evidence="1">
    <location>
        <begin position="187"/>
        <end position="209"/>
    </location>
</feature>
<evidence type="ECO:0000256" key="1">
    <source>
        <dbReference type="SAM" id="MobiDB-lite"/>
    </source>
</evidence>
<sequence>MLLEYAENLNVVPNRELHYPVISENLTKHSNGIRNNESVLSREIPSDSSRNRMSSTNNQNEFFRHFSSSTGNSNGSGSGTISLATQHTYVGKGNSQGSMNGSIYDNVSHGIKQTTALQASLLANANATAFTGSNISLQLSGKDNNAADPAPISTNLNHGIILSRSPKIMDNSTSPDDNAISQRDISVSSGLADSESSPMTPGAPTATNFRHSRRCRKQQPNANKTRSQLAQIEIDSSFEMDMDGKEVRSPPPPSPRLDTEKKTLSVVLASDLFAFSTGRVPKRAESCEELDVDFAEQTSDELYALKKQKVGEFSNFLKNLNVLLVCAAY</sequence>
<gene>
    <name evidence="2" type="ORF">WBA_LOCUS1678</name>
</gene>
<keyword evidence="3" id="KW-1185">Reference proteome</keyword>
<name>A0A3P7FCH7_WUCBA</name>